<dbReference type="AlphaFoldDB" id="A0A1I6JT87"/>
<dbReference type="EMBL" id="FOYX01000003">
    <property type="protein sequence ID" value="SFR82189.1"/>
    <property type="molecule type" value="Genomic_DNA"/>
</dbReference>
<dbReference type="CDD" id="cd05332">
    <property type="entry name" value="11beta-HSD1_like_SDR_c"/>
    <property type="match status" value="1"/>
</dbReference>
<proteinExistence type="inferred from homology"/>
<dbReference type="Gene3D" id="3.40.50.720">
    <property type="entry name" value="NAD(P)-binding Rossmann-like Domain"/>
    <property type="match status" value="1"/>
</dbReference>
<protein>
    <submittedName>
        <fullName evidence="2">Short-chain dehydrogenase</fullName>
    </submittedName>
</protein>
<gene>
    <name evidence="2" type="ORF">SAMN04488010_2997</name>
</gene>
<evidence type="ECO:0000313" key="3">
    <source>
        <dbReference type="Proteomes" id="UP000199462"/>
    </source>
</evidence>
<dbReference type="Pfam" id="PF00106">
    <property type="entry name" value="adh_short"/>
    <property type="match status" value="1"/>
</dbReference>
<accession>A0A1I6JT87</accession>
<dbReference type="STRING" id="440514.SAMN04488010_2997"/>
<dbReference type="PRINTS" id="PR00081">
    <property type="entry name" value="GDHRDH"/>
</dbReference>
<dbReference type="PROSITE" id="PS00061">
    <property type="entry name" value="ADH_SHORT"/>
    <property type="match status" value="1"/>
</dbReference>
<keyword evidence="3" id="KW-1185">Reference proteome</keyword>
<dbReference type="PANTHER" id="PTHR44269">
    <property type="entry name" value="DEHYDROGENASE/REDUCTASE SDR FAMILY MEMBER 7-RELATED"/>
    <property type="match status" value="1"/>
</dbReference>
<dbReference type="PRINTS" id="PR00080">
    <property type="entry name" value="SDRFAMILY"/>
</dbReference>
<dbReference type="SUPFAM" id="SSF51735">
    <property type="entry name" value="NAD(P)-binding Rossmann-fold domains"/>
    <property type="match status" value="1"/>
</dbReference>
<sequence>MTSMKNKVIWITGASSGIGEALAYQLNNLGAKIILSARREDALLKVKSNCKFAENAIVLPLDLAQFNTLESITENAHSIFGKIDILVNNGGLSQRSLIIDTKFEVYQQMIDVNYLGTIKLTKHLLPYFIAQKSGHFVTITSLMGKFASPYRSGYCGAKHALHGFFDALRMEHEKDNVNISIICPGFIQTNVAKNALTGDGSALQKEDAATENGMPVEKCAAQIITAIKKNRFETYIGGKEKFGIYLKRFFPKLLHKVVLKSKVR</sequence>
<dbReference type="InterPro" id="IPR002347">
    <property type="entry name" value="SDR_fam"/>
</dbReference>
<organism evidence="2 3">
    <name type="scientific">Maribacter stanieri</name>
    <dbReference type="NCBI Taxonomy" id="440514"/>
    <lineage>
        <taxon>Bacteria</taxon>
        <taxon>Pseudomonadati</taxon>
        <taxon>Bacteroidota</taxon>
        <taxon>Flavobacteriia</taxon>
        <taxon>Flavobacteriales</taxon>
        <taxon>Flavobacteriaceae</taxon>
        <taxon>Maribacter</taxon>
    </lineage>
</organism>
<dbReference type="NCBIfam" id="NF004825">
    <property type="entry name" value="PRK06181.1"/>
    <property type="match status" value="1"/>
</dbReference>
<dbReference type="InterPro" id="IPR020904">
    <property type="entry name" value="Sc_DH/Rdtase_CS"/>
</dbReference>
<evidence type="ECO:0000256" key="1">
    <source>
        <dbReference type="RuleBase" id="RU000363"/>
    </source>
</evidence>
<dbReference type="InterPro" id="IPR036291">
    <property type="entry name" value="NAD(P)-bd_dom_sf"/>
</dbReference>
<dbReference type="PANTHER" id="PTHR44269:SF1">
    <property type="entry name" value="DEHYDROGENASE_REDUCTASE SDR FAMILY MEMBER 7"/>
    <property type="match status" value="1"/>
</dbReference>
<dbReference type="Proteomes" id="UP000199462">
    <property type="component" value="Unassembled WGS sequence"/>
</dbReference>
<name>A0A1I6JT87_9FLAO</name>
<dbReference type="InterPro" id="IPR053011">
    <property type="entry name" value="SDR_family_member_7"/>
</dbReference>
<evidence type="ECO:0000313" key="2">
    <source>
        <dbReference type="EMBL" id="SFR82189.1"/>
    </source>
</evidence>
<comment type="similarity">
    <text evidence="1">Belongs to the short-chain dehydrogenases/reductases (SDR) family.</text>
</comment>
<reference evidence="3" key="1">
    <citation type="submission" date="2016-10" db="EMBL/GenBank/DDBJ databases">
        <authorList>
            <person name="Varghese N."/>
            <person name="Submissions S."/>
        </authorList>
    </citation>
    <scope>NUCLEOTIDE SEQUENCE [LARGE SCALE GENOMIC DNA]</scope>
    <source>
        <strain evidence="3">DSM 19891</strain>
    </source>
</reference>